<evidence type="ECO:0000256" key="4">
    <source>
        <dbReference type="ARBA" id="ARBA00013858"/>
    </source>
</evidence>
<evidence type="ECO:0000256" key="1">
    <source>
        <dbReference type="ARBA" id="ARBA00005046"/>
    </source>
</evidence>
<name>A0A1M7ZH15_9HYPH</name>
<evidence type="ECO:0000256" key="5">
    <source>
        <dbReference type="ARBA" id="ARBA00023150"/>
    </source>
</evidence>
<comment type="catalytic activity">
    <reaction evidence="12">
        <text>2 [molybdopterin-synthase sulfur-carrier protein]-C-terminal-Gly-aminoethanethioate + cyclic pyranopterin phosphate + H2O = molybdopterin + 2 [molybdopterin-synthase sulfur-carrier protein]-C-terminal Gly-Gly + 2 H(+)</text>
        <dbReference type="Rhea" id="RHEA:26333"/>
        <dbReference type="Rhea" id="RHEA-COMP:12202"/>
        <dbReference type="Rhea" id="RHEA-COMP:19907"/>
        <dbReference type="ChEBI" id="CHEBI:15377"/>
        <dbReference type="ChEBI" id="CHEBI:15378"/>
        <dbReference type="ChEBI" id="CHEBI:58698"/>
        <dbReference type="ChEBI" id="CHEBI:59648"/>
        <dbReference type="ChEBI" id="CHEBI:90778"/>
        <dbReference type="ChEBI" id="CHEBI:232372"/>
        <dbReference type="EC" id="2.8.1.12"/>
    </reaction>
</comment>
<reference evidence="13 14" key="1">
    <citation type="submission" date="2016-12" db="EMBL/GenBank/DDBJ databases">
        <authorList>
            <person name="Song W.-J."/>
            <person name="Kurnit D.M."/>
        </authorList>
    </citation>
    <scope>NUCLEOTIDE SEQUENCE [LARGE SCALE GENOMIC DNA]</scope>
    <source>
        <strain evidence="13 14">DSM 19599</strain>
    </source>
</reference>
<comment type="subunit">
    <text evidence="7">Heterotetramer of 2 MoaD subunits and 2 MoaE subunits. Also stable as homodimer. The enzyme changes between these two forms during catalysis.</text>
</comment>
<dbReference type="Gene3D" id="3.90.1170.40">
    <property type="entry name" value="Molybdopterin biosynthesis MoaE subunit"/>
    <property type="match status" value="1"/>
</dbReference>
<evidence type="ECO:0000256" key="11">
    <source>
        <dbReference type="ARBA" id="ARBA00032474"/>
    </source>
</evidence>
<keyword evidence="5" id="KW-0501">Molybdenum cofactor biosynthesis</keyword>
<dbReference type="EMBL" id="FRXO01000003">
    <property type="protein sequence ID" value="SHO64132.1"/>
    <property type="molecule type" value="Genomic_DNA"/>
</dbReference>
<dbReference type="CDD" id="cd00756">
    <property type="entry name" value="MoaE"/>
    <property type="match status" value="1"/>
</dbReference>
<evidence type="ECO:0000256" key="3">
    <source>
        <dbReference type="ARBA" id="ARBA00011950"/>
    </source>
</evidence>
<sequence length="150" mass="16343">MIVEVRIEPQPFDPAREADRLAGGRGDVGAVVSFTGYCRDEGGRLAALELDHYPGMAEDEIVRIAREAATRWPVTGIVVVHRHGLIRPGEAIVTVAAASAHRKGAFAAAEFMMDYLKTRAPFWKKEHLTDGTTGGWVEAKDDDATAAARW</sequence>
<dbReference type="UniPathway" id="UPA00344"/>
<dbReference type="PANTHER" id="PTHR23404">
    <property type="entry name" value="MOLYBDOPTERIN SYNTHASE RELATED"/>
    <property type="match status" value="1"/>
</dbReference>
<dbReference type="GO" id="GO:0006777">
    <property type="term" value="P:Mo-molybdopterin cofactor biosynthetic process"/>
    <property type="evidence" value="ECO:0007669"/>
    <property type="project" value="UniProtKB-KW"/>
</dbReference>
<dbReference type="InterPro" id="IPR036563">
    <property type="entry name" value="MoaE_sf"/>
</dbReference>
<evidence type="ECO:0000256" key="10">
    <source>
        <dbReference type="ARBA" id="ARBA00030781"/>
    </source>
</evidence>
<evidence type="ECO:0000256" key="9">
    <source>
        <dbReference type="ARBA" id="ARBA00030407"/>
    </source>
</evidence>
<evidence type="ECO:0000256" key="8">
    <source>
        <dbReference type="ARBA" id="ARBA00029745"/>
    </source>
</evidence>
<proteinExistence type="inferred from homology"/>
<keyword evidence="14" id="KW-1185">Reference proteome</keyword>
<comment type="function">
    <text evidence="6">Converts molybdopterin precursor Z into molybdopterin. This requires the incorporation of two sulfur atoms into precursor Z to generate a dithiolene group. The sulfur is provided by MoaD.</text>
</comment>
<dbReference type="InterPro" id="IPR003448">
    <property type="entry name" value="Mopterin_biosynth_MoaE"/>
</dbReference>
<comment type="pathway">
    <text evidence="1">Cofactor biosynthesis; molybdopterin biosynthesis.</text>
</comment>
<gene>
    <name evidence="13" type="ORF">SAMN02745172_01603</name>
</gene>
<dbReference type="Proteomes" id="UP000186406">
    <property type="component" value="Unassembled WGS sequence"/>
</dbReference>
<dbReference type="STRING" id="1123029.SAMN02745172_01603"/>
<evidence type="ECO:0000313" key="14">
    <source>
        <dbReference type="Proteomes" id="UP000186406"/>
    </source>
</evidence>
<dbReference type="GO" id="GO:0030366">
    <property type="term" value="F:molybdopterin synthase activity"/>
    <property type="evidence" value="ECO:0007669"/>
    <property type="project" value="UniProtKB-EC"/>
</dbReference>
<evidence type="ECO:0000256" key="6">
    <source>
        <dbReference type="ARBA" id="ARBA00025448"/>
    </source>
</evidence>
<accession>A0A1M7ZH15</accession>
<dbReference type="RefSeq" id="WP_073627437.1">
    <property type="nucleotide sequence ID" value="NZ_FRXO01000003.1"/>
</dbReference>
<dbReference type="OrthoDB" id="9803224at2"/>
<evidence type="ECO:0000256" key="7">
    <source>
        <dbReference type="ARBA" id="ARBA00026066"/>
    </source>
</evidence>
<comment type="similarity">
    <text evidence="2">Belongs to the MoaE family.</text>
</comment>
<dbReference type="EC" id="2.8.1.12" evidence="3"/>
<dbReference type="Pfam" id="PF02391">
    <property type="entry name" value="MoaE"/>
    <property type="match status" value="1"/>
</dbReference>
<evidence type="ECO:0000256" key="2">
    <source>
        <dbReference type="ARBA" id="ARBA00005426"/>
    </source>
</evidence>
<organism evidence="13 14">
    <name type="scientific">Pseudoxanthobacter soli DSM 19599</name>
    <dbReference type="NCBI Taxonomy" id="1123029"/>
    <lineage>
        <taxon>Bacteria</taxon>
        <taxon>Pseudomonadati</taxon>
        <taxon>Pseudomonadota</taxon>
        <taxon>Alphaproteobacteria</taxon>
        <taxon>Hyphomicrobiales</taxon>
        <taxon>Segnochrobactraceae</taxon>
        <taxon>Pseudoxanthobacter</taxon>
    </lineage>
</organism>
<dbReference type="SUPFAM" id="SSF54690">
    <property type="entry name" value="Molybdopterin synthase subunit MoaE"/>
    <property type="match status" value="1"/>
</dbReference>
<dbReference type="AlphaFoldDB" id="A0A1M7ZH15"/>
<protein>
    <recommendedName>
        <fullName evidence="4">Molybdopterin synthase catalytic subunit</fullName>
        <ecNumber evidence="3">2.8.1.12</ecNumber>
    </recommendedName>
    <alternativeName>
        <fullName evidence="10">MPT synthase subunit 2</fullName>
    </alternativeName>
    <alternativeName>
        <fullName evidence="8">Molybdenum cofactor biosynthesis protein E</fullName>
    </alternativeName>
    <alternativeName>
        <fullName evidence="9">Molybdopterin-converting factor large subunit</fullName>
    </alternativeName>
    <alternativeName>
        <fullName evidence="11">Molybdopterin-converting factor subunit 2</fullName>
    </alternativeName>
</protein>
<evidence type="ECO:0000313" key="13">
    <source>
        <dbReference type="EMBL" id="SHO64132.1"/>
    </source>
</evidence>
<evidence type="ECO:0000256" key="12">
    <source>
        <dbReference type="ARBA" id="ARBA00049878"/>
    </source>
</evidence>